<organism evidence="1 2">
    <name type="scientific">Candidatus Spechtbacteria bacterium RIFCSPLOWO2_12_FULL_38_22</name>
    <dbReference type="NCBI Taxonomy" id="1802165"/>
    <lineage>
        <taxon>Bacteria</taxon>
        <taxon>Candidatus Spechtiibacteriota</taxon>
    </lineage>
</organism>
<evidence type="ECO:0000313" key="2">
    <source>
        <dbReference type="Proteomes" id="UP000176770"/>
    </source>
</evidence>
<dbReference type="EMBL" id="MHOK01000020">
    <property type="protein sequence ID" value="OGZ61616.1"/>
    <property type="molecule type" value="Genomic_DNA"/>
</dbReference>
<gene>
    <name evidence="1" type="ORF">A3F94_00060</name>
</gene>
<accession>A0A1G2HGK5</accession>
<name>A0A1G2HGK5_9BACT</name>
<protein>
    <submittedName>
        <fullName evidence="1">Uncharacterized protein</fullName>
    </submittedName>
</protein>
<proteinExistence type="predicted"/>
<reference evidence="1 2" key="1">
    <citation type="journal article" date="2016" name="Nat. Commun.">
        <title>Thousands of microbial genomes shed light on interconnected biogeochemical processes in an aquifer system.</title>
        <authorList>
            <person name="Anantharaman K."/>
            <person name="Brown C.T."/>
            <person name="Hug L.A."/>
            <person name="Sharon I."/>
            <person name="Castelle C.J."/>
            <person name="Probst A.J."/>
            <person name="Thomas B.C."/>
            <person name="Singh A."/>
            <person name="Wilkins M.J."/>
            <person name="Karaoz U."/>
            <person name="Brodie E.L."/>
            <person name="Williams K.H."/>
            <person name="Hubbard S.S."/>
            <person name="Banfield J.F."/>
        </authorList>
    </citation>
    <scope>NUCLEOTIDE SEQUENCE [LARGE SCALE GENOMIC DNA]</scope>
</reference>
<sequence>MRYFGKTSEDEESFFLYTNVYLGDSKKKDGHSHIYELYKLFKDFAALGVGSLVVVRVNPLVFVFRRKQEDDKNWNDLLQDILIVFQMHMDQQDLSGVLIEDGTLPSMTEIPQEVGKAFIFDLSNYRYDYRISDDEDDIFFEYYVFIRHHFKEGQMRGATHMLIVDETEKETFSVIYVSAGEDPLEMFLAFDDEDDGLNIADVYFLHKSLEDQLPEE</sequence>
<dbReference type="AlphaFoldDB" id="A0A1G2HGK5"/>
<evidence type="ECO:0000313" key="1">
    <source>
        <dbReference type="EMBL" id="OGZ61616.1"/>
    </source>
</evidence>
<dbReference type="Proteomes" id="UP000176770">
    <property type="component" value="Unassembled WGS sequence"/>
</dbReference>
<comment type="caution">
    <text evidence="1">The sequence shown here is derived from an EMBL/GenBank/DDBJ whole genome shotgun (WGS) entry which is preliminary data.</text>
</comment>
<dbReference type="STRING" id="1802165.A3F94_00060"/>